<dbReference type="InterPro" id="IPR041588">
    <property type="entry name" value="Integrase_H2C2"/>
</dbReference>
<evidence type="ECO:0000256" key="9">
    <source>
        <dbReference type="ARBA" id="ARBA00022918"/>
    </source>
</evidence>
<feature type="domain" description="Reverse transcriptase" evidence="12">
    <location>
        <begin position="377"/>
        <end position="556"/>
    </location>
</feature>
<dbReference type="InterPro" id="IPR001584">
    <property type="entry name" value="Integrase_cat-core"/>
</dbReference>
<dbReference type="Gene3D" id="3.10.10.10">
    <property type="entry name" value="HIV Type 1 Reverse Transcriptase, subunit A, domain 1"/>
    <property type="match status" value="1"/>
</dbReference>
<evidence type="ECO:0000313" key="15">
    <source>
        <dbReference type="Proteomes" id="UP000694701"/>
    </source>
</evidence>
<dbReference type="InterPro" id="IPR036397">
    <property type="entry name" value="RNaseH_sf"/>
</dbReference>
<protein>
    <recommendedName>
        <fullName evidence="10">Gypsy retrotransposon integrase-like protein 1</fullName>
        <ecNumber evidence="2">3.1.26.4</ecNumber>
    </recommendedName>
</protein>
<evidence type="ECO:0000256" key="8">
    <source>
        <dbReference type="ARBA" id="ARBA00022801"/>
    </source>
</evidence>
<feature type="region of interest" description="Disordered" evidence="11">
    <location>
        <begin position="1253"/>
        <end position="1275"/>
    </location>
</feature>
<dbReference type="Pfam" id="PF00665">
    <property type="entry name" value="rve"/>
    <property type="match status" value="1"/>
</dbReference>
<dbReference type="FunFam" id="3.10.10.10:FF:000007">
    <property type="entry name" value="Retrovirus-related Pol polyprotein from transposon 17.6-like Protein"/>
    <property type="match status" value="1"/>
</dbReference>
<dbReference type="PANTHER" id="PTHR37984">
    <property type="entry name" value="PROTEIN CBG26694"/>
    <property type="match status" value="1"/>
</dbReference>
<evidence type="ECO:0000256" key="6">
    <source>
        <dbReference type="ARBA" id="ARBA00022722"/>
    </source>
</evidence>
<dbReference type="InterPro" id="IPR043502">
    <property type="entry name" value="DNA/RNA_pol_sf"/>
</dbReference>
<dbReference type="FunFam" id="3.10.20.370:FF:000001">
    <property type="entry name" value="Retrovirus-related Pol polyprotein from transposon 17.6-like protein"/>
    <property type="match status" value="1"/>
</dbReference>
<dbReference type="InterPro" id="IPR041577">
    <property type="entry name" value="RT_RNaseH_2"/>
</dbReference>
<dbReference type="Gene3D" id="2.40.70.10">
    <property type="entry name" value="Acid Proteases"/>
    <property type="match status" value="1"/>
</dbReference>
<keyword evidence="3" id="KW-0645">Protease</keyword>
<dbReference type="Ensembl" id="ENSCCRT00020061399.1">
    <property type="protein sequence ID" value="ENSCCRP00020055740.1"/>
    <property type="gene ID" value="ENSCCRG00020026219.1"/>
</dbReference>
<dbReference type="Gene3D" id="1.10.340.70">
    <property type="match status" value="1"/>
</dbReference>
<reference evidence="14" key="1">
    <citation type="submission" date="2025-08" db="UniProtKB">
        <authorList>
            <consortium name="Ensembl"/>
        </authorList>
    </citation>
    <scope>IDENTIFICATION</scope>
</reference>
<dbReference type="Pfam" id="PF17919">
    <property type="entry name" value="RT_RNaseH_2"/>
    <property type="match status" value="1"/>
</dbReference>
<evidence type="ECO:0000256" key="3">
    <source>
        <dbReference type="ARBA" id="ARBA00022670"/>
    </source>
</evidence>
<name>A0A8C2FGW9_CYPCA</name>
<evidence type="ECO:0000256" key="10">
    <source>
        <dbReference type="ARBA" id="ARBA00039658"/>
    </source>
</evidence>
<dbReference type="Pfam" id="PF17921">
    <property type="entry name" value="Integrase_H2C2"/>
    <property type="match status" value="1"/>
</dbReference>
<evidence type="ECO:0000256" key="7">
    <source>
        <dbReference type="ARBA" id="ARBA00022759"/>
    </source>
</evidence>
<dbReference type="SUPFAM" id="SSF53098">
    <property type="entry name" value="Ribonuclease H-like"/>
    <property type="match status" value="1"/>
</dbReference>
<evidence type="ECO:0000256" key="5">
    <source>
        <dbReference type="ARBA" id="ARBA00022695"/>
    </source>
</evidence>
<dbReference type="InterPro" id="IPR050951">
    <property type="entry name" value="Retrovirus_Pol_polyprotein"/>
</dbReference>
<dbReference type="Gene3D" id="3.30.70.270">
    <property type="match status" value="2"/>
</dbReference>
<feature type="region of interest" description="Disordered" evidence="11">
    <location>
        <begin position="1296"/>
        <end position="1357"/>
    </location>
</feature>
<dbReference type="EC" id="3.1.26.4" evidence="2"/>
<keyword evidence="7" id="KW-0255">Endonuclease</keyword>
<dbReference type="FunFam" id="3.30.70.270:FF:000020">
    <property type="entry name" value="Transposon Tf2-6 polyprotein-like Protein"/>
    <property type="match status" value="1"/>
</dbReference>
<evidence type="ECO:0000256" key="1">
    <source>
        <dbReference type="ARBA" id="ARBA00010879"/>
    </source>
</evidence>
<dbReference type="GO" id="GO:0004523">
    <property type="term" value="F:RNA-DNA hybrid ribonuclease activity"/>
    <property type="evidence" value="ECO:0007669"/>
    <property type="project" value="UniProtKB-EC"/>
</dbReference>
<evidence type="ECO:0000256" key="11">
    <source>
        <dbReference type="SAM" id="MobiDB-lite"/>
    </source>
</evidence>
<organism evidence="14 15">
    <name type="scientific">Cyprinus carpio</name>
    <name type="common">Common carp</name>
    <dbReference type="NCBI Taxonomy" id="7962"/>
    <lineage>
        <taxon>Eukaryota</taxon>
        <taxon>Metazoa</taxon>
        <taxon>Chordata</taxon>
        <taxon>Craniata</taxon>
        <taxon>Vertebrata</taxon>
        <taxon>Euteleostomi</taxon>
        <taxon>Actinopterygii</taxon>
        <taxon>Neopterygii</taxon>
        <taxon>Teleostei</taxon>
        <taxon>Ostariophysi</taxon>
        <taxon>Cypriniformes</taxon>
        <taxon>Cyprinidae</taxon>
        <taxon>Cyprininae</taxon>
        <taxon>Cyprinus</taxon>
    </lineage>
</organism>
<dbReference type="CDD" id="cd01647">
    <property type="entry name" value="RT_LTR"/>
    <property type="match status" value="1"/>
</dbReference>
<dbReference type="InterPro" id="IPR000477">
    <property type="entry name" value="RT_dom"/>
</dbReference>
<feature type="domain" description="Integrase catalytic" evidence="13">
    <location>
        <begin position="966"/>
        <end position="1124"/>
    </location>
</feature>
<dbReference type="GO" id="GO:0015074">
    <property type="term" value="P:DNA integration"/>
    <property type="evidence" value="ECO:0007669"/>
    <property type="project" value="InterPro"/>
</dbReference>
<dbReference type="PANTHER" id="PTHR37984:SF15">
    <property type="entry name" value="INTEGRASE CATALYTIC DOMAIN-CONTAINING PROTEIN"/>
    <property type="match status" value="1"/>
</dbReference>
<dbReference type="GO" id="GO:0003964">
    <property type="term" value="F:RNA-directed DNA polymerase activity"/>
    <property type="evidence" value="ECO:0007669"/>
    <property type="project" value="UniProtKB-KW"/>
</dbReference>
<dbReference type="Proteomes" id="UP000694701">
    <property type="component" value="Unplaced"/>
</dbReference>
<evidence type="ECO:0000313" key="14">
    <source>
        <dbReference type="Ensembl" id="ENSCCRP00020055740.1"/>
    </source>
</evidence>
<dbReference type="FunFam" id="3.30.420.10:FF:000032">
    <property type="entry name" value="Retrovirus-related Pol polyprotein from transposon 297-like Protein"/>
    <property type="match status" value="1"/>
</dbReference>
<dbReference type="Gene3D" id="3.30.420.10">
    <property type="entry name" value="Ribonuclease H-like superfamily/Ribonuclease H"/>
    <property type="match status" value="1"/>
</dbReference>
<dbReference type="InterPro" id="IPR012337">
    <property type="entry name" value="RNaseH-like_sf"/>
</dbReference>
<sequence>MLGGTVDGSSVDSFVYDRLVGPCPMLSVKMSNVDVPCLVDTGSMVTTVTESFFNKCLFHLKKQDCEWLGLKAANGLDIPYVGYVELDVMVLNQCIPKRGILIIKDPVNVALQTRRTVAPGILGMNVLRECYQRLFQQFGTSLFQTPLVQSAAPMVRRALRQCEKTEAITNSTVAFKVKVLGDRPICIPAGTLFMVPVTCPQLPLAEFLLEPLGPDEGTLPEGLLISPALLHAEYGTLYAPITNVSSLDVWLPPRRVVGTVQVASVAVEASASLAFSVSQMASEHVASIATQQVPTENIVEGLEFPSFDGLTEEQAIQAKSLLLRYSSLFSKDEGDLGCTDLITHEIPLQDEVPVRQPYRRLPPSQYDLVKKHIKQLLDSQIVRESSSPYSSPIVVVTKKDGSIRLCVDYRQLNAKTRKDAYPLPRIEESLDALSGARWFSTLDLASGYNQVPVAEKDKFKTAFCTPFGLFEFNRMPFGLCNSPGTFQRLMERMFGDQRYHSVLLYLDDVIVFSSSVSQHLERLEEVFSRLQQQGLKVKLSKCNFFQKQVKYLGHVVSAEGVATDPGKLEAVREWMRPMHLAELRSFLGFAGYYRRFVKGFASLAAPLHQLVSRLSGPKRKGKTPQIPLGSVWNETCEHAFESIKHRLIMAPVLAYADFTKPFVLEVDASHGGLGAVLSQEHDGKLRPIAYASRGLRPTERNMDNYSSMKLELLAVKWAVTEKFREYLLGSNFIIYTDNNPLSHLQTAKLGAVEQRWASQLASFNFTIKYRPGRSNGNADALSRQYLERFISGTDVPPVLVGQFSKGLGKEVECNEVVALAGRSVEDLSLLQGMDPVIGPVLKFFRSGSQPSSEERDTMSVGSKELLRHWERLVEKGGTLYRVIRLPGECKDTFQVVLPQCLQEEVLRSVHDGHGHQGIDRTLQLVRSRCFWPGMTRRVEQWCQQCERCILSKAVQPKIWSFQGSIQASRPHEILAIDFTILEPASDGRENILVFTDVFSKYTQAVATRDQRASTVAQMLVQHWFHRFGPPSRIHSDQGRNFESMVVQQLCKIYGVKKSRTTPYHPQGNGQCERFNRTLHDLLRTLPPEQKKYWPRHLSQVTYAYNSTAHHVTGMTPYYLMFGCDPRLPVDFLLGRSEEGSFSPTEDWVRDHQESLRVAHDHVKQQVQAKVEKRNQRYNEKVNDGGLEEGQLVHLRNHVKGRNKIQDFWDPGLYRVIRGPSGNGAVYAVTPVSGDGPVRTVHRDELRKAIGRPSIEMPDSPMVLDPEGSVSGSSFDEETAGESWVVLLEGSSDHLVQSDELIPSPPGSNEVRECREVGPLQSSVPLRRSARSSAGHHSNPNRLPRPLVVGQPNIGEEQ</sequence>
<dbReference type="InterPro" id="IPR021109">
    <property type="entry name" value="Peptidase_aspartic_dom_sf"/>
</dbReference>
<dbReference type="GO" id="GO:0003676">
    <property type="term" value="F:nucleic acid binding"/>
    <property type="evidence" value="ECO:0007669"/>
    <property type="project" value="InterPro"/>
</dbReference>
<dbReference type="CDD" id="cd09274">
    <property type="entry name" value="RNase_HI_RT_Ty3"/>
    <property type="match status" value="1"/>
</dbReference>
<proteinExistence type="inferred from homology"/>
<dbReference type="FunFam" id="1.10.340.70:FF:000001">
    <property type="entry name" value="Retrovirus-related Pol polyprotein from transposon gypsy-like Protein"/>
    <property type="match status" value="1"/>
</dbReference>
<keyword evidence="9" id="KW-0695">RNA-directed DNA polymerase</keyword>
<dbReference type="Pfam" id="PF00078">
    <property type="entry name" value="RVT_1"/>
    <property type="match status" value="1"/>
</dbReference>
<comment type="similarity">
    <text evidence="1">Belongs to the beta type-B retroviral polymerase family. HERV class-II K(HML-2) pol subfamily.</text>
</comment>
<dbReference type="PROSITE" id="PS50994">
    <property type="entry name" value="INTEGRASE"/>
    <property type="match status" value="1"/>
</dbReference>
<dbReference type="InterPro" id="IPR043128">
    <property type="entry name" value="Rev_trsase/Diguanyl_cyclase"/>
</dbReference>
<evidence type="ECO:0000259" key="12">
    <source>
        <dbReference type="PROSITE" id="PS50878"/>
    </source>
</evidence>
<evidence type="ECO:0000259" key="13">
    <source>
        <dbReference type="PROSITE" id="PS50994"/>
    </source>
</evidence>
<dbReference type="GO" id="GO:0006508">
    <property type="term" value="P:proteolysis"/>
    <property type="evidence" value="ECO:0007669"/>
    <property type="project" value="UniProtKB-KW"/>
</dbReference>
<keyword evidence="6" id="KW-0540">Nuclease</keyword>
<keyword evidence="8" id="KW-0378">Hydrolase</keyword>
<dbReference type="GO" id="GO:0008233">
    <property type="term" value="F:peptidase activity"/>
    <property type="evidence" value="ECO:0007669"/>
    <property type="project" value="UniProtKB-KW"/>
</dbReference>
<accession>A0A8C2FGW9</accession>
<dbReference type="SUPFAM" id="SSF56672">
    <property type="entry name" value="DNA/RNA polymerases"/>
    <property type="match status" value="1"/>
</dbReference>
<evidence type="ECO:0000256" key="2">
    <source>
        <dbReference type="ARBA" id="ARBA00012180"/>
    </source>
</evidence>
<keyword evidence="5" id="KW-0548">Nucleotidyltransferase</keyword>
<dbReference type="Gene3D" id="3.10.20.370">
    <property type="match status" value="1"/>
</dbReference>
<dbReference type="PROSITE" id="PS50878">
    <property type="entry name" value="RT_POL"/>
    <property type="match status" value="1"/>
</dbReference>
<keyword evidence="4" id="KW-0808">Transferase</keyword>
<evidence type="ECO:0000256" key="4">
    <source>
        <dbReference type="ARBA" id="ARBA00022679"/>
    </source>
</evidence>